<gene>
    <name evidence="1" type="ORF">ElP_53850</name>
</gene>
<reference evidence="1 2" key="1">
    <citation type="submission" date="2019-02" db="EMBL/GenBank/DDBJ databases">
        <title>Deep-cultivation of Planctomycetes and their phenomic and genomic characterization uncovers novel biology.</title>
        <authorList>
            <person name="Wiegand S."/>
            <person name="Jogler M."/>
            <person name="Boedeker C."/>
            <person name="Pinto D."/>
            <person name="Vollmers J."/>
            <person name="Rivas-Marin E."/>
            <person name="Kohn T."/>
            <person name="Peeters S.H."/>
            <person name="Heuer A."/>
            <person name="Rast P."/>
            <person name="Oberbeckmann S."/>
            <person name="Bunk B."/>
            <person name="Jeske O."/>
            <person name="Meyerdierks A."/>
            <person name="Storesund J.E."/>
            <person name="Kallscheuer N."/>
            <person name="Luecker S."/>
            <person name="Lage O.M."/>
            <person name="Pohl T."/>
            <person name="Merkel B.J."/>
            <person name="Hornburger P."/>
            <person name="Mueller R.-W."/>
            <person name="Bruemmer F."/>
            <person name="Labrenz M."/>
            <person name="Spormann A.M."/>
            <person name="Op den Camp H."/>
            <person name="Overmann J."/>
            <person name="Amann R."/>
            <person name="Jetten M.S.M."/>
            <person name="Mascher T."/>
            <person name="Medema M.H."/>
            <person name="Devos D.P."/>
            <person name="Kaster A.-K."/>
            <person name="Ovreas L."/>
            <person name="Rohde M."/>
            <person name="Galperin M.Y."/>
            <person name="Jogler C."/>
        </authorList>
    </citation>
    <scope>NUCLEOTIDE SEQUENCE [LARGE SCALE GENOMIC DNA]</scope>
    <source>
        <strain evidence="1 2">ElP</strain>
    </source>
</reference>
<dbReference type="Proteomes" id="UP000317835">
    <property type="component" value="Chromosome"/>
</dbReference>
<evidence type="ECO:0000313" key="1">
    <source>
        <dbReference type="EMBL" id="QDV37446.1"/>
    </source>
</evidence>
<accession>A0A518H9N4</accession>
<organism evidence="1 2">
    <name type="scientific">Tautonia plasticadhaerens</name>
    <dbReference type="NCBI Taxonomy" id="2527974"/>
    <lineage>
        <taxon>Bacteria</taxon>
        <taxon>Pseudomonadati</taxon>
        <taxon>Planctomycetota</taxon>
        <taxon>Planctomycetia</taxon>
        <taxon>Isosphaerales</taxon>
        <taxon>Isosphaeraceae</taxon>
        <taxon>Tautonia</taxon>
    </lineage>
</organism>
<dbReference type="AlphaFoldDB" id="A0A518H9N4"/>
<proteinExistence type="predicted"/>
<sequence>MVHYLREAALPIYEADRHAKVQLKKRVRGVRPIERKVGGRDDAGAEAVRAYCAAVRSALTDDGRPPLEASGLKLHGRLEKVAASLDRAAGRGGSRGS</sequence>
<evidence type="ECO:0000313" key="2">
    <source>
        <dbReference type="Proteomes" id="UP000317835"/>
    </source>
</evidence>
<dbReference type="EMBL" id="CP036426">
    <property type="protein sequence ID" value="QDV37446.1"/>
    <property type="molecule type" value="Genomic_DNA"/>
</dbReference>
<dbReference type="OrthoDB" id="490310at2"/>
<keyword evidence="2" id="KW-1185">Reference proteome</keyword>
<name>A0A518H9N4_9BACT</name>
<dbReference type="RefSeq" id="WP_145275267.1">
    <property type="nucleotide sequence ID" value="NZ_CP036426.1"/>
</dbReference>
<dbReference type="KEGG" id="tpla:ElP_53850"/>
<protein>
    <submittedName>
        <fullName evidence="1">Uncharacterized protein</fullName>
    </submittedName>
</protein>